<gene>
    <name evidence="7" type="ORF">HX828_14095</name>
</gene>
<reference evidence="7 8" key="1">
    <citation type="submission" date="2020-04" db="EMBL/GenBank/DDBJ databases">
        <title>Molecular characterization of pseudomonads from Agaricus bisporus reveal novel blotch 2 pathogens in Western Europe.</title>
        <authorList>
            <person name="Taparia T."/>
            <person name="Krijger M."/>
            <person name="Haynes E."/>
            <person name="Elpinstone J.G."/>
            <person name="Noble R."/>
            <person name="Van Der Wolf J."/>
        </authorList>
    </citation>
    <scope>NUCLEOTIDE SEQUENCE [LARGE SCALE GENOMIC DNA]</scope>
    <source>
        <strain evidence="7 8">IPO3781</strain>
    </source>
</reference>
<evidence type="ECO:0000259" key="5">
    <source>
        <dbReference type="Pfam" id="PF00149"/>
    </source>
</evidence>
<organism evidence="7 8">
    <name type="scientific">Pseudomonas yamanorum</name>
    <dbReference type="NCBI Taxonomy" id="515393"/>
    <lineage>
        <taxon>Bacteria</taxon>
        <taxon>Pseudomonadati</taxon>
        <taxon>Pseudomonadota</taxon>
        <taxon>Gammaproteobacteria</taxon>
        <taxon>Pseudomonadales</taxon>
        <taxon>Pseudomonadaceae</taxon>
        <taxon>Pseudomonas</taxon>
    </lineage>
</organism>
<dbReference type="Gene3D" id="3.60.21.10">
    <property type="match status" value="1"/>
</dbReference>
<proteinExistence type="inferred from homology"/>
<evidence type="ECO:0000313" key="8">
    <source>
        <dbReference type="Proteomes" id="UP000537188"/>
    </source>
</evidence>
<dbReference type="InterPro" id="IPR004843">
    <property type="entry name" value="Calcineurin-like_PHP"/>
</dbReference>
<dbReference type="InterPro" id="IPR029052">
    <property type="entry name" value="Metallo-depent_PP-like"/>
</dbReference>
<dbReference type="SUPFAM" id="SSF56300">
    <property type="entry name" value="Metallo-dependent phosphatases"/>
    <property type="match status" value="1"/>
</dbReference>
<evidence type="ECO:0000259" key="6">
    <source>
        <dbReference type="Pfam" id="PF25199"/>
    </source>
</evidence>
<dbReference type="AlphaFoldDB" id="A0A7Y8FD38"/>
<comment type="similarity">
    <text evidence="4">Belongs to the cyclic nucleotide phosphodiesterase class-III family.</text>
</comment>
<dbReference type="GO" id="GO:0016787">
    <property type="term" value="F:hydrolase activity"/>
    <property type="evidence" value="ECO:0007669"/>
    <property type="project" value="UniProtKB-KW"/>
</dbReference>
<evidence type="ECO:0000256" key="4">
    <source>
        <dbReference type="ARBA" id="ARBA00025742"/>
    </source>
</evidence>
<keyword evidence="2" id="KW-0378">Hydrolase</keyword>
<evidence type="ECO:0000256" key="1">
    <source>
        <dbReference type="ARBA" id="ARBA00022723"/>
    </source>
</evidence>
<evidence type="ECO:0000256" key="3">
    <source>
        <dbReference type="ARBA" id="ARBA00023004"/>
    </source>
</evidence>
<keyword evidence="1" id="KW-0479">Metal-binding</keyword>
<dbReference type="Proteomes" id="UP000537188">
    <property type="component" value="Unassembled WGS sequence"/>
</dbReference>
<dbReference type="PANTHER" id="PTHR42988:SF2">
    <property type="entry name" value="CYCLIC NUCLEOTIDE PHOSPHODIESTERASE CBUA0032-RELATED"/>
    <property type="match status" value="1"/>
</dbReference>
<sequence>MGIVLRTLKWLHLSDFHFGKKPHNQYQQPFVASKIVQHAISQSNKEGAPDFFFITGDIANSGLADEYALFNEHVIHPLTEHFGETYLDRIFVVPGNHDIQRDVHRNFGRDEHLVLQGNFEPTPESRKDRSMLIDRLQNFINESYGTDLASFEKDAGAYCRIMTVNEVRIGIVGLNTSWLCRDEHDKGKLTPGIPLVRDILEKTNECELVVVLGHHPLDWLSPNHIEPIKTLLGKHNVLYLHGHMHKVWGKPEYANGSSFMTVQAGASFQAPETSEWKNSILWGEAKIDTKIVSFQPFIWSFAEQDWKLDSAGFPEAHRVGVTWDYQLPQPLTAPRAPAARLGALPGGWKIIGIESLVDYVKPIEEDLAVYFFDGASPTWEVALSTSIPKREIVSEIQVAFNRLKSNSSELPAVFTLLAAGCEGKTTALLQASYEIINERPGKKILYRNNNLRPFDAEALLPFLNTHDDWLFVIDEADQVAKSLLDFIEGDFNGYSGQVDMILACRDSDWRANEASSLPWSFSCAYKEIVLKDLNKADAERIVNSWEAFGQRGLGDGGLANLDSSGRVEKLRFFAKQESKRTSGAFFGALLLSRHNGQLLDHAEAMLSRLDETEVSEGKTLRDALAYIAVMHAEGFEKLTYDVLAAAMNMSIPRLKNIVLNKLGDEAAATGTSTTVFTRHRYIAEALVEVLERNFDVDTASLFVDLAVAAEEKAKTERVSNFDFWRFKMADAFFEKGKNVVAISLSESLLKTDPGNYKLLTKLAKFYRRENSSADALVLFGNYKGEIPEQGFYFEWALCELESRNLIESATFALFSLSDEAENTRLDIPGALMYLTGVTKILVALHRDYADEVFVEALDAVWSIMDLFIRLNPGKPFPGHKAYLNKVEKKRAKNYLGADAVRVLLELCEALSNYKSNASLPDGYRIQSLSFQALKVLVNNVSR</sequence>
<protein>
    <submittedName>
        <fullName evidence="7">Metallophosphoesterase</fullName>
    </submittedName>
</protein>
<dbReference type="Pfam" id="PF25199">
    <property type="entry name" value="nSTAND_NTPase5"/>
    <property type="match status" value="1"/>
</dbReference>
<dbReference type="EMBL" id="JACARF010000016">
    <property type="protein sequence ID" value="NWE76694.1"/>
    <property type="molecule type" value="Genomic_DNA"/>
</dbReference>
<accession>A0A7Y8FD38</accession>
<keyword evidence="3" id="KW-0408">Iron</keyword>
<dbReference type="InterPro" id="IPR050884">
    <property type="entry name" value="CNP_phosphodiesterase-III"/>
</dbReference>
<comment type="caution">
    <text evidence="7">The sequence shown here is derived from an EMBL/GenBank/DDBJ whole genome shotgun (WGS) entry which is preliminary data.</text>
</comment>
<dbReference type="RefSeq" id="WP_177114157.1">
    <property type="nucleotide sequence ID" value="NZ_JACARF010000016.1"/>
</dbReference>
<evidence type="ECO:0000313" key="7">
    <source>
        <dbReference type="EMBL" id="NWE76694.1"/>
    </source>
</evidence>
<dbReference type="PANTHER" id="PTHR42988">
    <property type="entry name" value="PHOSPHOHYDROLASE"/>
    <property type="match status" value="1"/>
</dbReference>
<feature type="domain" description="Novel STAND NTPase 5" evidence="6">
    <location>
        <begin position="371"/>
        <end position="515"/>
    </location>
</feature>
<dbReference type="GO" id="GO:0046872">
    <property type="term" value="F:metal ion binding"/>
    <property type="evidence" value="ECO:0007669"/>
    <property type="project" value="UniProtKB-KW"/>
</dbReference>
<evidence type="ECO:0000256" key="2">
    <source>
        <dbReference type="ARBA" id="ARBA00022801"/>
    </source>
</evidence>
<feature type="domain" description="Calcineurin-like phosphoesterase" evidence="5">
    <location>
        <begin position="11"/>
        <end position="246"/>
    </location>
</feature>
<dbReference type="InterPro" id="IPR057574">
    <property type="entry name" value="nSTAND_NTPase5_dom"/>
</dbReference>
<dbReference type="Pfam" id="PF00149">
    <property type="entry name" value="Metallophos"/>
    <property type="match status" value="1"/>
</dbReference>
<name>A0A7Y8FD38_9PSED</name>